<evidence type="ECO:0000313" key="2">
    <source>
        <dbReference type="EMBL" id="MVA98180.1"/>
    </source>
</evidence>
<sequence>MTRLLMRTSAAALLAVFAVGSAHAGARIDKIGIAREGIDLAPVHVRATQDGYAGFANNSHRFTVRLFAKGRGNNNIHRVGIGNRNGMDLIEVTAGRWHYTQRTPDDGWGVYKTSRSFTADMRQVDWVVTPGKLCRDNLDQRVRAGMARSQVLSREWTLSAKAVLRFYAAASSPSKIRNGRVAGNSEQRIATLFYPVNVVCQAH</sequence>
<evidence type="ECO:0000313" key="3">
    <source>
        <dbReference type="Proteomes" id="UP000463224"/>
    </source>
</evidence>
<gene>
    <name evidence="2" type="ORF">GN330_13095</name>
</gene>
<feature type="signal peptide" evidence="1">
    <location>
        <begin position="1"/>
        <end position="24"/>
    </location>
</feature>
<comment type="caution">
    <text evidence="2">The sequence shown here is derived from an EMBL/GenBank/DDBJ whole genome shotgun (WGS) entry which is preliminary data.</text>
</comment>
<reference evidence="2 3" key="1">
    <citation type="submission" date="2019-12" db="EMBL/GenBank/DDBJ databases">
        <title>Nitratireductor arenosus sp. nov., Isolated from sea sand, Jeju island, South Korea.</title>
        <authorList>
            <person name="Kim W."/>
        </authorList>
    </citation>
    <scope>NUCLEOTIDE SEQUENCE [LARGE SCALE GENOMIC DNA]</scope>
    <source>
        <strain evidence="2 3">CAU 1489</strain>
    </source>
</reference>
<evidence type="ECO:0008006" key="4">
    <source>
        <dbReference type="Google" id="ProtNLM"/>
    </source>
</evidence>
<dbReference type="EMBL" id="WPHG01000003">
    <property type="protein sequence ID" value="MVA98180.1"/>
    <property type="molecule type" value="Genomic_DNA"/>
</dbReference>
<keyword evidence="1" id="KW-0732">Signal</keyword>
<organism evidence="2 3">
    <name type="scientific">Nitratireductor arenosus</name>
    <dbReference type="NCBI Taxonomy" id="2682096"/>
    <lineage>
        <taxon>Bacteria</taxon>
        <taxon>Pseudomonadati</taxon>
        <taxon>Pseudomonadota</taxon>
        <taxon>Alphaproteobacteria</taxon>
        <taxon>Hyphomicrobiales</taxon>
        <taxon>Phyllobacteriaceae</taxon>
        <taxon>Nitratireductor</taxon>
    </lineage>
</organism>
<accession>A0A844QJP5</accession>
<proteinExistence type="predicted"/>
<protein>
    <recommendedName>
        <fullName evidence="4">Lipoprotein</fullName>
    </recommendedName>
</protein>
<dbReference type="AlphaFoldDB" id="A0A844QJP5"/>
<name>A0A844QJP5_9HYPH</name>
<keyword evidence="3" id="KW-1185">Reference proteome</keyword>
<dbReference type="RefSeq" id="WP_156713145.1">
    <property type="nucleotide sequence ID" value="NZ_WPHG01000003.1"/>
</dbReference>
<evidence type="ECO:0000256" key="1">
    <source>
        <dbReference type="SAM" id="SignalP"/>
    </source>
</evidence>
<feature type="chain" id="PRO_5033063896" description="Lipoprotein" evidence="1">
    <location>
        <begin position="25"/>
        <end position="203"/>
    </location>
</feature>
<dbReference type="Proteomes" id="UP000463224">
    <property type="component" value="Unassembled WGS sequence"/>
</dbReference>